<evidence type="ECO:0000256" key="1">
    <source>
        <dbReference type="ARBA" id="ARBA00023157"/>
    </source>
</evidence>
<dbReference type="InterPro" id="IPR038877">
    <property type="entry name" value="THSD1"/>
</dbReference>
<evidence type="ECO:0000313" key="5">
    <source>
        <dbReference type="EMBL" id="KOF99927.1"/>
    </source>
</evidence>
<dbReference type="PROSITE" id="PS50092">
    <property type="entry name" value="TSP1"/>
    <property type="match status" value="2"/>
</dbReference>
<dbReference type="SMART" id="SM00209">
    <property type="entry name" value="TSP1"/>
    <property type="match status" value="2"/>
</dbReference>
<dbReference type="Gene3D" id="2.20.100.10">
    <property type="entry name" value="Thrombospondin type-1 (TSP1) repeat"/>
    <property type="match status" value="2"/>
</dbReference>
<dbReference type="InterPro" id="IPR055826">
    <property type="entry name" value="DUF7402"/>
</dbReference>
<keyword evidence="3" id="KW-0732">Signal</keyword>
<proteinExistence type="predicted"/>
<dbReference type="InterPro" id="IPR008979">
    <property type="entry name" value="Galactose-bd-like_sf"/>
</dbReference>
<sequence length="358" mass="39796">MLFRSFIAILPLLDLASAIHMFNVACRKNGGRCMGVSSSYSNITTCGEAIDGKLDHNSMWMSRFEGVGSWIKIGFSSFYLLKRTRIMQHSSAHEQSKDILMAFSDGSTQTFTLSENNGTSWKDELAIWDTFDLKPVLTSSVNITVLSVYSSYNNGFREVEFYVDMDSNWATWFEWSICVGTCNEGFQIRTRSCLNPFGGPTCEGAAEEIRTCNSDICSKDSLPTPTSMLDNEWTSWFEWSQCVGNCNEGIQIRTRSCLNPFGSPMCEGAAQQIRACMSTICTKNSLPSVTTMQKTNVRKSETSVPIAIVLSSVCFVLLVFLILAVIILWSRNRKGIAAAYGAASESILFHEDTQSMLT</sequence>
<dbReference type="PANTHER" id="PTHR16311:SF3">
    <property type="entry name" value="THROMBOSPONDIN TYPE-1 DOMAIN-CONTAINING PROTEIN 1"/>
    <property type="match status" value="1"/>
</dbReference>
<feature type="chain" id="PRO_5005584300" description="DUF7402 domain-containing protein" evidence="3">
    <location>
        <begin position="19"/>
        <end position="358"/>
    </location>
</feature>
<feature type="transmembrane region" description="Helical" evidence="2">
    <location>
        <begin position="304"/>
        <end position="329"/>
    </location>
</feature>
<protein>
    <recommendedName>
        <fullName evidence="4">DUF7402 domain-containing protein</fullName>
    </recommendedName>
</protein>
<keyword evidence="2" id="KW-0472">Membrane</keyword>
<evidence type="ECO:0000256" key="2">
    <source>
        <dbReference type="SAM" id="Phobius"/>
    </source>
</evidence>
<evidence type="ECO:0000259" key="4">
    <source>
        <dbReference type="Pfam" id="PF24135"/>
    </source>
</evidence>
<evidence type="ECO:0000256" key="3">
    <source>
        <dbReference type="SAM" id="SignalP"/>
    </source>
</evidence>
<name>A0A0L8IEM5_OCTBM</name>
<dbReference type="KEGG" id="obi:106870178"/>
<feature type="domain" description="DUF7402" evidence="4">
    <location>
        <begin position="37"/>
        <end position="162"/>
    </location>
</feature>
<accession>A0A0L8IEM5</accession>
<feature type="signal peptide" evidence="3">
    <location>
        <begin position="1"/>
        <end position="18"/>
    </location>
</feature>
<dbReference type="EMBL" id="KQ415865">
    <property type="protein sequence ID" value="KOF99927.1"/>
    <property type="molecule type" value="Genomic_DNA"/>
</dbReference>
<organism evidence="5">
    <name type="scientific">Octopus bimaculoides</name>
    <name type="common">California two-spotted octopus</name>
    <dbReference type="NCBI Taxonomy" id="37653"/>
    <lineage>
        <taxon>Eukaryota</taxon>
        <taxon>Metazoa</taxon>
        <taxon>Spiralia</taxon>
        <taxon>Lophotrochozoa</taxon>
        <taxon>Mollusca</taxon>
        <taxon>Cephalopoda</taxon>
        <taxon>Coleoidea</taxon>
        <taxon>Octopodiformes</taxon>
        <taxon>Octopoda</taxon>
        <taxon>Incirrata</taxon>
        <taxon>Octopodidae</taxon>
        <taxon>Octopus</taxon>
    </lineage>
</organism>
<reference evidence="5" key="1">
    <citation type="submission" date="2015-07" db="EMBL/GenBank/DDBJ databases">
        <title>MeaNS - Measles Nucleotide Surveillance Program.</title>
        <authorList>
            <person name="Tran T."/>
            <person name="Druce J."/>
        </authorList>
    </citation>
    <scope>NUCLEOTIDE SEQUENCE</scope>
    <source>
        <strain evidence="5">UCB-OBI-ISO-001</strain>
        <tissue evidence="5">Gonad</tissue>
    </source>
</reference>
<dbReference type="PANTHER" id="PTHR16311">
    <property type="entry name" value="THROMBOSPONDIN TYPE I DOMAIN-CONTAINING 1"/>
    <property type="match status" value="1"/>
</dbReference>
<dbReference type="Pfam" id="PF24135">
    <property type="entry name" value="DUF7402"/>
    <property type="match status" value="1"/>
</dbReference>
<dbReference type="AlphaFoldDB" id="A0A0L8IEM5"/>
<dbReference type="InterPro" id="IPR000884">
    <property type="entry name" value="TSP1_rpt"/>
</dbReference>
<dbReference type="PRINTS" id="PR01705">
    <property type="entry name" value="TSP1REPEAT"/>
</dbReference>
<dbReference type="STRING" id="37653.A0A0L8IEM5"/>
<dbReference type="SUPFAM" id="SSF49785">
    <property type="entry name" value="Galactose-binding domain-like"/>
    <property type="match status" value="1"/>
</dbReference>
<keyword evidence="2" id="KW-0812">Transmembrane</keyword>
<dbReference type="InterPro" id="IPR036383">
    <property type="entry name" value="TSP1_rpt_sf"/>
</dbReference>
<dbReference type="OrthoDB" id="5989160at2759"/>
<keyword evidence="1" id="KW-1015">Disulfide bond</keyword>
<dbReference type="Gene3D" id="2.60.120.260">
    <property type="entry name" value="Galactose-binding domain-like"/>
    <property type="match status" value="1"/>
</dbReference>
<dbReference type="FunFam" id="2.20.100.10:FF:000001">
    <property type="entry name" value="semaphorin-5A isoform X1"/>
    <property type="match status" value="1"/>
</dbReference>
<dbReference type="Pfam" id="PF00090">
    <property type="entry name" value="TSP_1"/>
    <property type="match status" value="2"/>
</dbReference>
<keyword evidence="2" id="KW-1133">Transmembrane helix</keyword>
<gene>
    <name evidence="5" type="ORF">OCBIM_22009503mg</name>
</gene>
<dbReference type="SUPFAM" id="SSF82895">
    <property type="entry name" value="TSP-1 type 1 repeat"/>
    <property type="match status" value="2"/>
</dbReference>
<dbReference type="GO" id="GO:0071944">
    <property type="term" value="C:cell periphery"/>
    <property type="evidence" value="ECO:0007669"/>
    <property type="project" value="TreeGrafter"/>
</dbReference>